<evidence type="ECO:0000313" key="2">
    <source>
        <dbReference type="EMBL" id="KAK2089539.1"/>
    </source>
</evidence>
<dbReference type="InterPro" id="IPR039844">
    <property type="entry name" value="URB1"/>
</dbReference>
<dbReference type="InterPro" id="IPR032436">
    <property type="entry name" value="URB1_C"/>
</dbReference>
<protein>
    <submittedName>
        <fullName evidence="2">Nucleolar pre-ribosomal-associated protein 1</fullName>
    </submittedName>
</protein>
<organism evidence="2 3">
    <name type="scientific">Saguinus oedipus</name>
    <name type="common">Cotton-top tamarin</name>
    <name type="synonym">Oedipomidas oedipus</name>
    <dbReference type="NCBI Taxonomy" id="9490"/>
    <lineage>
        <taxon>Eukaryota</taxon>
        <taxon>Metazoa</taxon>
        <taxon>Chordata</taxon>
        <taxon>Craniata</taxon>
        <taxon>Vertebrata</taxon>
        <taxon>Euteleostomi</taxon>
        <taxon>Mammalia</taxon>
        <taxon>Eutheria</taxon>
        <taxon>Euarchontoglires</taxon>
        <taxon>Primates</taxon>
        <taxon>Haplorrhini</taxon>
        <taxon>Platyrrhini</taxon>
        <taxon>Cebidae</taxon>
        <taxon>Callitrichinae</taxon>
        <taxon>Saguinus</taxon>
    </lineage>
</organism>
<feature type="domain" description="URB1 C-terminal" evidence="1">
    <location>
        <begin position="26"/>
        <end position="88"/>
    </location>
</feature>
<dbReference type="PANTHER" id="PTHR13500:SF0">
    <property type="entry name" value="NUCLEOLAR PRE-RIBOSOMAL-ASSOCIATED PROTEIN 1"/>
    <property type="match status" value="1"/>
</dbReference>
<name>A0ABQ9TXL3_SAGOE</name>
<dbReference type="Pfam" id="PF16201">
    <property type="entry name" value="NopRA1"/>
    <property type="match status" value="1"/>
</dbReference>
<evidence type="ECO:0000259" key="1">
    <source>
        <dbReference type="Pfam" id="PF16201"/>
    </source>
</evidence>
<comment type="caution">
    <text evidence="2">The sequence shown here is derived from an EMBL/GenBank/DDBJ whole genome shotgun (WGS) entry which is preliminary data.</text>
</comment>
<accession>A0ABQ9TXL3</accession>
<dbReference type="EMBL" id="JASSZA010000018">
    <property type="protein sequence ID" value="KAK2089539.1"/>
    <property type="molecule type" value="Genomic_DNA"/>
</dbReference>
<evidence type="ECO:0000313" key="3">
    <source>
        <dbReference type="Proteomes" id="UP001266305"/>
    </source>
</evidence>
<proteinExistence type="predicted"/>
<gene>
    <name evidence="2" type="primary">URB1_1</name>
    <name evidence="2" type="ORF">P7K49_032205</name>
</gene>
<sequence>MESEMRSRIFYNQLCYNLCHHFKIGMLEQLSGEKTFTHLTQKTEQEWVFGLLRQGIRDKHCYELCARRGVFRIILSFFYSPLCDEAAQDPRGSEIAGEVCGLGLSLTGKGTFIRGHHSDRLSKAGLICSHRLEWQHTITFLKRRHQLLFTSGRVSASLSGCVLLGSDSFPGVPAAFRALKQGCGRLKAAALHFRFLETPLLSNVISLLHTLWVTNLGDKAAEWESQHPCQPSSREPPKRLALHLVNEFLYVLIVLVKHLRPTLAPAQLTNFFGTLDSVLRYRATVIQAFKDMNRFTVNETVLSTKDVLVLLHKWSLIERDLKLQEDLRAAIEKGQARELMKMLKDKNKPVMPARAKGPRGRKRRLGEAEDMADPELMASTLETCKGLLRSILTYWGPVIPGPDPTQEPVDSASPESAVRSPVYAAASLVVSWVLRSVAEHPPSRAEAAGLIGWLQSHILPHPVVVADLVRDGALRSSIFKLYSRLCGAEGLTGPVQEVACLFNTVMLQLVAAQGWAGSPFHLAMEALCLSSLSEKDEATRGETLGAGHVDGAERAPSEPWRPSTLLGSGHLMTSAAFLVSLYVKDVWLGAQRPDTLLTHIRMVCEAADDALSSEVEAIVVLCKDIASAASDA</sequence>
<dbReference type="Proteomes" id="UP001266305">
    <property type="component" value="Unassembled WGS sequence"/>
</dbReference>
<reference evidence="2 3" key="1">
    <citation type="submission" date="2023-05" db="EMBL/GenBank/DDBJ databases">
        <title>B98-5 Cell Line De Novo Hybrid Assembly: An Optical Mapping Approach.</title>
        <authorList>
            <person name="Kananen K."/>
            <person name="Auerbach J.A."/>
            <person name="Kautto E."/>
            <person name="Blachly J.S."/>
        </authorList>
    </citation>
    <scope>NUCLEOTIDE SEQUENCE [LARGE SCALE GENOMIC DNA]</scope>
    <source>
        <strain evidence="2">B95-8</strain>
        <tissue evidence="2">Cell line</tissue>
    </source>
</reference>
<dbReference type="PANTHER" id="PTHR13500">
    <property type="entry name" value="NUCLEOLAR PRERIBOSOMAL-ASSOCIATED PROTEIN 1"/>
    <property type="match status" value="1"/>
</dbReference>
<keyword evidence="3" id="KW-1185">Reference proteome</keyword>